<accession>A0A1M5CQX3</accession>
<protein>
    <recommendedName>
        <fullName evidence="4">Chlorophyllase enzyme</fullName>
    </recommendedName>
</protein>
<dbReference type="EMBL" id="FQVN01000004">
    <property type="protein sequence ID" value="SHF57155.1"/>
    <property type="molecule type" value="Genomic_DNA"/>
</dbReference>
<dbReference type="OrthoDB" id="6646510at2"/>
<keyword evidence="1" id="KW-0732">Signal</keyword>
<feature type="chain" id="PRO_5012544768" description="Chlorophyllase enzyme" evidence="1">
    <location>
        <begin position="28"/>
        <end position="577"/>
    </location>
</feature>
<name>A0A1M5CQX3_STRHI</name>
<dbReference type="Proteomes" id="UP000184501">
    <property type="component" value="Unassembled WGS sequence"/>
</dbReference>
<organism evidence="2 3">
    <name type="scientific">Streptoalloteichus hindustanus</name>
    <dbReference type="NCBI Taxonomy" id="2017"/>
    <lineage>
        <taxon>Bacteria</taxon>
        <taxon>Bacillati</taxon>
        <taxon>Actinomycetota</taxon>
        <taxon>Actinomycetes</taxon>
        <taxon>Pseudonocardiales</taxon>
        <taxon>Pseudonocardiaceae</taxon>
        <taxon>Streptoalloteichus</taxon>
    </lineage>
</organism>
<keyword evidence="3" id="KW-1185">Reference proteome</keyword>
<evidence type="ECO:0000313" key="3">
    <source>
        <dbReference type="Proteomes" id="UP000184501"/>
    </source>
</evidence>
<gene>
    <name evidence="2" type="ORF">SAMN05444320_104130</name>
</gene>
<sequence length="577" mass="62228">MRTRTRLLLAAVAAAVIAPLVPFAASAATPEVPDPLAPGEHPVAVADYTLGDEAFKPTNFPWPVEITGQIHYPTDSKNGPYPLVVLLHGRHSPCYVGKETRLKWPCTGDEKPIPSYLGYTELAKSLASHGYAVLSISANGINAKDNQDAEFGQPARGELTLKHLDLWRSWRNHAKGPIPTQALRSLDLNNIGLMGHSRGGEGMVNAVEQNAMREESQRHGIAALLPLAATDFSRRVPTGLPMAALLPACDDDMYELPGVHYYDDGRYRAANDRGVRHTVTVLGANHNYFNSVWSPSAGLPGSVDDWKTRPGSPCDPAQSTRLTEQQQRNVGTAYMGTFFRYYLGNETQFAPLWKGQAGVPRSLAPAQAYVSYHPSTISGKRKDINRFASVRTVNELGGDITVGGQLKATRCGGYRTDAKGSCLHVQQTSDIREPHRGWGVLGVDAHQLTWTSPTDSLTNAIPAAHSDVRSFKAVQLRAAVDFTNELNPVGKAQDMRVELVDAAGKSASAKVSAFSRGLDYPPVGPDGDVVPHLLFHQVHVPLNAFTGVNLAQVSSVRLAFDATPTGSIVVADLAFTA</sequence>
<feature type="signal peptide" evidence="1">
    <location>
        <begin position="1"/>
        <end position="27"/>
    </location>
</feature>
<dbReference type="RefSeq" id="WP_073483005.1">
    <property type="nucleotide sequence ID" value="NZ_FQVN01000004.1"/>
</dbReference>
<dbReference type="Gene3D" id="3.40.50.1820">
    <property type="entry name" value="alpha/beta hydrolase"/>
    <property type="match status" value="1"/>
</dbReference>
<dbReference type="AlphaFoldDB" id="A0A1M5CQX3"/>
<reference evidence="2 3" key="1">
    <citation type="submission" date="2016-11" db="EMBL/GenBank/DDBJ databases">
        <authorList>
            <person name="Jaros S."/>
            <person name="Januszkiewicz K."/>
            <person name="Wedrychowicz H."/>
        </authorList>
    </citation>
    <scope>NUCLEOTIDE SEQUENCE [LARGE SCALE GENOMIC DNA]</scope>
    <source>
        <strain evidence="2 3">DSM 44523</strain>
    </source>
</reference>
<evidence type="ECO:0000313" key="2">
    <source>
        <dbReference type="EMBL" id="SHF57155.1"/>
    </source>
</evidence>
<proteinExistence type="predicted"/>
<dbReference type="InterPro" id="IPR029058">
    <property type="entry name" value="AB_hydrolase_fold"/>
</dbReference>
<dbReference type="SUPFAM" id="SSF53474">
    <property type="entry name" value="alpha/beta-Hydrolases"/>
    <property type="match status" value="1"/>
</dbReference>
<evidence type="ECO:0008006" key="4">
    <source>
        <dbReference type="Google" id="ProtNLM"/>
    </source>
</evidence>
<dbReference type="STRING" id="2017.SAMN05444320_104130"/>
<evidence type="ECO:0000256" key="1">
    <source>
        <dbReference type="SAM" id="SignalP"/>
    </source>
</evidence>